<gene>
    <name evidence="3" type="ORF">NBH21_04020</name>
</gene>
<name>A0AAJ1BT87_9HYPH</name>
<dbReference type="SMART" id="SM00849">
    <property type="entry name" value="Lactamase_B"/>
    <property type="match status" value="1"/>
</dbReference>
<dbReference type="PANTHER" id="PTHR42951:SF4">
    <property type="entry name" value="ACYL-COENZYME A THIOESTERASE MBLAC2"/>
    <property type="match status" value="1"/>
</dbReference>
<comment type="similarity">
    <text evidence="1">Belongs to the metallo-beta-lactamase superfamily. Class-B beta-lactamase family.</text>
</comment>
<dbReference type="RefSeq" id="WP_250912639.1">
    <property type="nucleotide sequence ID" value="NZ_JAMXLX010000001.1"/>
</dbReference>
<dbReference type="Proteomes" id="UP001155380">
    <property type="component" value="Unassembled WGS sequence"/>
</dbReference>
<dbReference type="AlphaFoldDB" id="A0AAJ1BT87"/>
<dbReference type="SUPFAM" id="SSF56281">
    <property type="entry name" value="Metallo-hydrolase/oxidoreductase"/>
    <property type="match status" value="1"/>
</dbReference>
<protein>
    <submittedName>
        <fullName evidence="3">MBL fold metallo-hydrolase</fullName>
    </submittedName>
</protein>
<dbReference type="InterPro" id="IPR050855">
    <property type="entry name" value="NDM-1-like"/>
</dbReference>
<dbReference type="EMBL" id="JAMXLX010000001">
    <property type="protein sequence ID" value="MCO5955932.1"/>
    <property type="molecule type" value="Genomic_DNA"/>
</dbReference>
<dbReference type="PANTHER" id="PTHR42951">
    <property type="entry name" value="METALLO-BETA-LACTAMASE DOMAIN-CONTAINING"/>
    <property type="match status" value="1"/>
</dbReference>
<dbReference type="Pfam" id="PF00753">
    <property type="entry name" value="Lactamase_B"/>
    <property type="match status" value="1"/>
</dbReference>
<organism evidence="3 4">
    <name type="scientific">Ciceribacter sichuanensis</name>
    <dbReference type="NCBI Taxonomy" id="2949647"/>
    <lineage>
        <taxon>Bacteria</taxon>
        <taxon>Pseudomonadati</taxon>
        <taxon>Pseudomonadota</taxon>
        <taxon>Alphaproteobacteria</taxon>
        <taxon>Hyphomicrobiales</taxon>
        <taxon>Rhizobiaceae</taxon>
        <taxon>Ciceribacter</taxon>
    </lineage>
</organism>
<dbReference type="Gene3D" id="3.60.15.10">
    <property type="entry name" value="Ribonuclease Z/Hydroxyacylglutathione hydrolase-like"/>
    <property type="match status" value="1"/>
</dbReference>
<evidence type="ECO:0000256" key="1">
    <source>
        <dbReference type="ARBA" id="ARBA00005250"/>
    </source>
</evidence>
<feature type="domain" description="Metallo-beta-lactamase" evidence="2">
    <location>
        <begin position="46"/>
        <end position="219"/>
    </location>
</feature>
<dbReference type="InterPro" id="IPR001279">
    <property type="entry name" value="Metallo-B-lactamas"/>
</dbReference>
<reference evidence="3" key="1">
    <citation type="submission" date="2022-06" db="EMBL/GenBank/DDBJ databases">
        <authorList>
            <person name="Sun Q."/>
        </authorList>
    </citation>
    <scope>NUCLEOTIDE SEQUENCE</scope>
    <source>
        <strain evidence="3">S101</strain>
    </source>
</reference>
<comment type="caution">
    <text evidence="3">The sequence shown here is derived from an EMBL/GenBank/DDBJ whole genome shotgun (WGS) entry which is preliminary data.</text>
</comment>
<accession>A0AAJ1BT87</accession>
<dbReference type="InterPro" id="IPR036866">
    <property type="entry name" value="RibonucZ/Hydroxyglut_hydro"/>
</dbReference>
<proteinExistence type="inferred from homology"/>
<evidence type="ECO:0000313" key="3">
    <source>
        <dbReference type="EMBL" id="MCO5955932.1"/>
    </source>
</evidence>
<dbReference type="GO" id="GO:0017001">
    <property type="term" value="P:antibiotic catabolic process"/>
    <property type="evidence" value="ECO:0007669"/>
    <property type="project" value="UniProtKB-ARBA"/>
</dbReference>
<evidence type="ECO:0000259" key="2">
    <source>
        <dbReference type="SMART" id="SM00849"/>
    </source>
</evidence>
<sequence length="293" mass="32477">MTDLAATLRILEPYPGIYAYYDGRIPGKRLHSPERNWLDDGAYSLGVASYAIVSGNEALVYDTHISLDHAHAIRRHLEGLGVSRIRVVLSHWHTDHIAGNAVFADCEIIANRLTAQAMADNAAVLAAKTPSIDPVVMPNSLFNERLVLDVGKRKVELLQFDIHSADGTVLFLPDIGVLLAGDTLEDTVTYISEPEHTLRHIEELDRLAGLPARHILPNHGSEKRISGGGYAPDLIQANRSYLMRLMETIDDPDLDKTSLADFVASDVMHGSISYFEPYERVHRDNIAALRSRK</sequence>
<evidence type="ECO:0000313" key="4">
    <source>
        <dbReference type="Proteomes" id="UP001155380"/>
    </source>
</evidence>